<reference evidence="4" key="1">
    <citation type="submission" date="2017-02" db="UniProtKB">
        <authorList>
            <consortium name="WormBaseParasite"/>
        </authorList>
    </citation>
    <scope>IDENTIFICATION</scope>
</reference>
<evidence type="ECO:0000313" key="3">
    <source>
        <dbReference type="Proteomes" id="UP000267096"/>
    </source>
</evidence>
<feature type="region of interest" description="Disordered" evidence="1">
    <location>
        <begin position="52"/>
        <end position="102"/>
    </location>
</feature>
<evidence type="ECO:0000256" key="1">
    <source>
        <dbReference type="SAM" id="MobiDB-lite"/>
    </source>
</evidence>
<keyword evidence="3" id="KW-1185">Reference proteome</keyword>
<feature type="compositionally biased region" description="Polar residues" evidence="1">
    <location>
        <begin position="11"/>
        <end position="23"/>
    </location>
</feature>
<sequence length="372" mass="40055">MIKMREATGDLTLSSGDTMNANNSRPLLQRFLAGRRSERFVNKCKKPIIGVKFDCTHPNTSTRSDSSGSGVDRGDSRSDVGASLKKQAQSPATSTPAPSCSQYRISHTPRFVMAALANLVDRNRSLSPRRSTNGRKHSAPSPTSLAENDARHKPSSRPLTPTIVTFTPHSPSITTSVLNAAISPLSSPTIRVKSASKQSLVHQTDVPPAAAAASSSIASTQDHDTCTRDFSSLLSLTTNKHNPSSQSSPSINTLLPLSNLFIAPHQQQTPQNNLSRDQCVYSSVQVVRLFDSFVALIRNARQPFSSPSSSNCHDCEVIAQHGRTSLEISIRPSDDCNQMNNHPPNIVVTSEGESSTNTLHSCRTAPTNGSFD</sequence>
<dbReference type="AlphaFoldDB" id="A0A0M3K773"/>
<gene>
    <name evidence="2" type="ORF">ASIM_LOCUS16221</name>
</gene>
<organism evidence="4">
    <name type="scientific">Anisakis simplex</name>
    <name type="common">Herring worm</name>
    <dbReference type="NCBI Taxonomy" id="6269"/>
    <lineage>
        <taxon>Eukaryota</taxon>
        <taxon>Metazoa</taxon>
        <taxon>Ecdysozoa</taxon>
        <taxon>Nematoda</taxon>
        <taxon>Chromadorea</taxon>
        <taxon>Rhabditida</taxon>
        <taxon>Spirurina</taxon>
        <taxon>Ascaridomorpha</taxon>
        <taxon>Ascaridoidea</taxon>
        <taxon>Anisakidae</taxon>
        <taxon>Anisakis</taxon>
        <taxon>Anisakis simplex complex</taxon>
    </lineage>
</organism>
<dbReference type="WBParaSite" id="ASIM_0001681401-mRNA-1">
    <property type="protein sequence ID" value="ASIM_0001681401-mRNA-1"/>
    <property type="gene ID" value="ASIM_0001681401"/>
</dbReference>
<dbReference type="Proteomes" id="UP000267096">
    <property type="component" value="Unassembled WGS sequence"/>
</dbReference>
<feature type="compositionally biased region" description="Low complexity" evidence="1">
    <location>
        <begin position="87"/>
        <end position="99"/>
    </location>
</feature>
<evidence type="ECO:0000313" key="2">
    <source>
        <dbReference type="EMBL" id="VDK57178.1"/>
    </source>
</evidence>
<feature type="region of interest" description="Disordered" evidence="1">
    <location>
        <begin position="123"/>
        <end position="159"/>
    </location>
</feature>
<accession>A0A0M3K773</accession>
<feature type="region of interest" description="Disordered" evidence="1">
    <location>
        <begin position="1"/>
        <end position="23"/>
    </location>
</feature>
<feature type="compositionally biased region" description="Low complexity" evidence="1">
    <location>
        <begin position="60"/>
        <end position="70"/>
    </location>
</feature>
<name>A0A0M3K773_ANISI</name>
<evidence type="ECO:0000313" key="4">
    <source>
        <dbReference type="WBParaSite" id="ASIM_0001681401-mRNA-1"/>
    </source>
</evidence>
<dbReference type="EMBL" id="UYRR01032912">
    <property type="protein sequence ID" value="VDK57178.1"/>
    <property type="molecule type" value="Genomic_DNA"/>
</dbReference>
<protein>
    <submittedName>
        <fullName evidence="2 4">Uncharacterized protein</fullName>
    </submittedName>
</protein>
<reference evidence="2 3" key="2">
    <citation type="submission" date="2018-11" db="EMBL/GenBank/DDBJ databases">
        <authorList>
            <consortium name="Pathogen Informatics"/>
        </authorList>
    </citation>
    <scope>NUCLEOTIDE SEQUENCE [LARGE SCALE GENOMIC DNA]</scope>
</reference>
<proteinExistence type="predicted"/>
<feature type="region of interest" description="Disordered" evidence="1">
    <location>
        <begin position="350"/>
        <end position="372"/>
    </location>
</feature>